<feature type="non-terminal residue" evidence="8">
    <location>
        <position position="132"/>
    </location>
</feature>
<dbReference type="EMBL" id="JAKRRX010000359">
    <property type="protein sequence ID" value="MCW8336703.1"/>
    <property type="molecule type" value="Genomic_DNA"/>
</dbReference>
<feature type="binding site" evidence="6">
    <location>
        <begin position="24"/>
        <end position="31"/>
    </location>
    <ligand>
        <name>ATP</name>
        <dbReference type="ChEBI" id="CHEBI:30616"/>
    </ligand>
</feature>
<dbReference type="GO" id="GO:0033202">
    <property type="term" value="C:DNA helicase complex"/>
    <property type="evidence" value="ECO:0007669"/>
    <property type="project" value="TreeGrafter"/>
</dbReference>
<dbReference type="InterPro" id="IPR014016">
    <property type="entry name" value="UvrD-like_ATP-bd"/>
</dbReference>
<dbReference type="Proteomes" id="UP001155586">
    <property type="component" value="Unassembled WGS sequence"/>
</dbReference>
<feature type="domain" description="UvrD-like helicase ATP-binding" evidence="7">
    <location>
        <begin position="3"/>
        <end position="132"/>
    </location>
</feature>
<dbReference type="GO" id="GO:0005524">
    <property type="term" value="F:ATP binding"/>
    <property type="evidence" value="ECO:0007669"/>
    <property type="project" value="UniProtKB-UniRule"/>
</dbReference>
<accession>A0A9X3HUL1</accession>
<evidence type="ECO:0000256" key="4">
    <source>
        <dbReference type="ARBA" id="ARBA00022840"/>
    </source>
</evidence>
<reference evidence="8" key="1">
    <citation type="submission" date="2022-02" db="EMBL/GenBank/DDBJ databases">
        <title>Vibrio sp. nov., a new bacterium isolated from Bohai sea, China.</title>
        <authorList>
            <person name="Yuan Y."/>
        </authorList>
    </citation>
    <scope>NUCLEOTIDE SEQUENCE</scope>
    <source>
        <strain evidence="8">DBSS07</strain>
    </source>
</reference>
<dbReference type="AlphaFoldDB" id="A0A9X3HUL1"/>
<evidence type="ECO:0000256" key="5">
    <source>
        <dbReference type="ARBA" id="ARBA00034923"/>
    </source>
</evidence>
<dbReference type="GO" id="GO:0005829">
    <property type="term" value="C:cytosol"/>
    <property type="evidence" value="ECO:0007669"/>
    <property type="project" value="TreeGrafter"/>
</dbReference>
<dbReference type="GO" id="GO:0043138">
    <property type="term" value="F:3'-5' DNA helicase activity"/>
    <property type="evidence" value="ECO:0007669"/>
    <property type="project" value="TreeGrafter"/>
</dbReference>
<evidence type="ECO:0000256" key="6">
    <source>
        <dbReference type="PROSITE-ProRule" id="PRU00560"/>
    </source>
</evidence>
<keyword evidence="4 6" id="KW-0067">ATP-binding</keyword>
<dbReference type="Gene3D" id="3.40.50.300">
    <property type="entry name" value="P-loop containing nucleotide triphosphate hydrolases"/>
    <property type="match status" value="1"/>
</dbReference>
<keyword evidence="9" id="KW-1185">Reference proteome</keyword>
<evidence type="ECO:0000256" key="1">
    <source>
        <dbReference type="ARBA" id="ARBA00022741"/>
    </source>
</evidence>
<keyword evidence="2 6" id="KW-0378">Hydrolase</keyword>
<dbReference type="PANTHER" id="PTHR11070:SF2">
    <property type="entry name" value="ATP-DEPENDENT DNA HELICASE SRS2"/>
    <property type="match status" value="1"/>
</dbReference>
<gene>
    <name evidence="8" type="ORF">MD483_23145</name>
</gene>
<comment type="caution">
    <text evidence="8">The sequence shown here is derived from an EMBL/GenBank/DDBJ whole genome shotgun (WGS) entry which is preliminary data.</text>
</comment>
<dbReference type="RefSeq" id="WP_265689758.1">
    <property type="nucleotide sequence ID" value="NZ_JAKRRX010000359.1"/>
</dbReference>
<evidence type="ECO:0000313" key="8">
    <source>
        <dbReference type="EMBL" id="MCW8336703.1"/>
    </source>
</evidence>
<dbReference type="PROSITE" id="PS51198">
    <property type="entry name" value="UVRD_HELICASE_ATP_BIND"/>
    <property type="match status" value="1"/>
</dbReference>
<dbReference type="PANTHER" id="PTHR11070">
    <property type="entry name" value="UVRD / RECB / PCRA DNA HELICASE FAMILY MEMBER"/>
    <property type="match status" value="1"/>
</dbReference>
<evidence type="ECO:0000313" key="9">
    <source>
        <dbReference type="Proteomes" id="UP001155586"/>
    </source>
</evidence>
<dbReference type="Pfam" id="PF00580">
    <property type="entry name" value="UvrD-helicase"/>
    <property type="match status" value="1"/>
</dbReference>
<dbReference type="GO" id="GO:0000725">
    <property type="term" value="P:recombinational repair"/>
    <property type="evidence" value="ECO:0007669"/>
    <property type="project" value="TreeGrafter"/>
</dbReference>
<dbReference type="GO" id="GO:0016787">
    <property type="term" value="F:hydrolase activity"/>
    <property type="evidence" value="ECO:0007669"/>
    <property type="project" value="UniProtKB-UniRule"/>
</dbReference>
<dbReference type="InterPro" id="IPR027417">
    <property type="entry name" value="P-loop_NTPase"/>
</dbReference>
<evidence type="ECO:0000256" key="2">
    <source>
        <dbReference type="ARBA" id="ARBA00022801"/>
    </source>
</evidence>
<evidence type="ECO:0000256" key="3">
    <source>
        <dbReference type="ARBA" id="ARBA00022806"/>
    </source>
</evidence>
<keyword evidence="3 6" id="KW-0347">Helicase</keyword>
<sequence length="132" mass="14957">MISLSPLQQAIVKHDITEPIQVIASAGSGKTRVLTERIKHILTETKKDKVLALTFTNKAAQEMQDRLANVNGAEERTWISTIHSVAQSIIESYGHTIGLPKDLHIYERDKDRMELFLQSLRDSSIDIDEYLK</sequence>
<organism evidence="8 9">
    <name type="scientific">Vibrio paucivorans</name>
    <dbReference type="NCBI Taxonomy" id="2829489"/>
    <lineage>
        <taxon>Bacteria</taxon>
        <taxon>Pseudomonadati</taxon>
        <taxon>Pseudomonadota</taxon>
        <taxon>Gammaproteobacteria</taxon>
        <taxon>Vibrionales</taxon>
        <taxon>Vibrionaceae</taxon>
        <taxon>Vibrio</taxon>
    </lineage>
</organism>
<keyword evidence="1 6" id="KW-0547">Nucleotide-binding</keyword>
<dbReference type="InterPro" id="IPR000212">
    <property type="entry name" value="DNA_helicase_UvrD/REP"/>
</dbReference>
<protein>
    <recommendedName>
        <fullName evidence="5">DNA 3'-5' helicase II</fullName>
    </recommendedName>
</protein>
<evidence type="ECO:0000259" key="7">
    <source>
        <dbReference type="PROSITE" id="PS51198"/>
    </source>
</evidence>
<proteinExistence type="predicted"/>
<dbReference type="SUPFAM" id="SSF52540">
    <property type="entry name" value="P-loop containing nucleoside triphosphate hydrolases"/>
    <property type="match status" value="1"/>
</dbReference>
<name>A0A9X3HUL1_9VIBR</name>
<dbReference type="GO" id="GO:0003677">
    <property type="term" value="F:DNA binding"/>
    <property type="evidence" value="ECO:0007669"/>
    <property type="project" value="InterPro"/>
</dbReference>